<dbReference type="PANTHER" id="PTHR42755">
    <property type="entry name" value="3-DEOXY-MANNO-OCTULOSONATE CYTIDYLYLTRANSFERASE"/>
    <property type="match status" value="1"/>
</dbReference>
<evidence type="ECO:0000313" key="13">
    <source>
        <dbReference type="Proteomes" id="UP000293719"/>
    </source>
</evidence>
<comment type="similarity">
    <text evidence="10">Belongs to the glycosyltransferase group 1 family.</text>
</comment>
<reference evidence="12 13" key="1">
    <citation type="journal article" date="2017" name="Int. J. Syst. Evol. Microbiol.">
        <title>Roseitalea porphyridii gen. nov., sp. nov., isolated from a red alga, and reclassification of Hoeflea suaedae Chung et al. 2013 as Pseudohoeflea suaedae gen. nov., comb. nov.</title>
        <authorList>
            <person name="Hyeon J.W."/>
            <person name="Jeong S.E."/>
            <person name="Baek K."/>
            <person name="Jeon C.O."/>
        </authorList>
    </citation>
    <scope>NUCLEOTIDE SEQUENCE [LARGE SCALE GENOMIC DNA]</scope>
    <source>
        <strain evidence="12 13">MA7-20</strain>
    </source>
</reference>
<keyword evidence="10" id="KW-0448">Lipopolysaccharide biosynthesis</keyword>
<feature type="site" description="Transition state stabilizer" evidence="9">
    <location>
        <position position="212"/>
    </location>
</feature>
<dbReference type="InterPro" id="IPR038107">
    <property type="entry name" value="Glycos_transf_N_sf"/>
</dbReference>
<evidence type="ECO:0000256" key="10">
    <source>
        <dbReference type="RuleBase" id="RU365103"/>
    </source>
</evidence>
<comment type="pathway">
    <text evidence="2 10">Bacterial outer membrane biogenesis; LPS core biosynthesis.</text>
</comment>
<dbReference type="GO" id="GO:0043842">
    <property type="term" value="F:Kdo transferase activity"/>
    <property type="evidence" value="ECO:0007669"/>
    <property type="project" value="UniProtKB-EC"/>
</dbReference>
<evidence type="ECO:0000256" key="2">
    <source>
        <dbReference type="ARBA" id="ARBA00004713"/>
    </source>
</evidence>
<dbReference type="PANTHER" id="PTHR42755:SF1">
    <property type="entry name" value="3-DEOXY-D-MANNO-OCTULOSONIC ACID TRANSFERASE, MITOCHONDRIAL-RELATED"/>
    <property type="match status" value="1"/>
</dbReference>
<dbReference type="EC" id="2.4.99.12" evidence="3 10"/>
<evidence type="ECO:0000256" key="9">
    <source>
        <dbReference type="PIRSR" id="PIRSR639901-2"/>
    </source>
</evidence>
<evidence type="ECO:0000256" key="8">
    <source>
        <dbReference type="PIRSR" id="PIRSR639901-1"/>
    </source>
</evidence>
<evidence type="ECO:0000259" key="11">
    <source>
        <dbReference type="Pfam" id="PF04413"/>
    </source>
</evidence>
<comment type="subcellular location">
    <subcellularLocation>
        <location evidence="10">Cell membrane</location>
    </subcellularLocation>
</comment>
<feature type="domain" description="3-deoxy-D-manno-octulosonic-acid transferase N-terminal" evidence="11">
    <location>
        <begin position="42"/>
        <end position="214"/>
    </location>
</feature>
<dbReference type="GO" id="GO:0009244">
    <property type="term" value="P:lipopolysaccharide core region biosynthetic process"/>
    <property type="evidence" value="ECO:0007669"/>
    <property type="project" value="UniProtKB-UniRule"/>
</dbReference>
<dbReference type="AlphaFoldDB" id="A0A4P6UXG0"/>
<dbReference type="SUPFAM" id="SSF53756">
    <property type="entry name" value="UDP-Glycosyltransferase/glycogen phosphorylase"/>
    <property type="match status" value="1"/>
</dbReference>
<name>A0A4P6UXG0_9HYPH</name>
<keyword evidence="10" id="KW-0472">Membrane</keyword>
<evidence type="ECO:0000256" key="4">
    <source>
        <dbReference type="ARBA" id="ARBA00019077"/>
    </source>
</evidence>
<evidence type="ECO:0000256" key="5">
    <source>
        <dbReference type="ARBA" id="ARBA00022679"/>
    </source>
</evidence>
<dbReference type="EMBL" id="CP036532">
    <property type="protein sequence ID" value="QBK29495.1"/>
    <property type="molecule type" value="Genomic_DNA"/>
</dbReference>
<keyword evidence="10" id="KW-1003">Cell membrane</keyword>
<dbReference type="RefSeq" id="WP_131615196.1">
    <property type="nucleotide sequence ID" value="NZ_CP036532.1"/>
</dbReference>
<evidence type="ECO:0000256" key="1">
    <source>
        <dbReference type="ARBA" id="ARBA00003394"/>
    </source>
</evidence>
<gene>
    <name evidence="12" type="ORF">E0E05_02105</name>
</gene>
<evidence type="ECO:0000256" key="3">
    <source>
        <dbReference type="ARBA" id="ARBA00012621"/>
    </source>
</evidence>
<accession>A0A4P6UXG0</accession>
<dbReference type="GeneID" id="90766077"/>
<organism evidence="12 13">
    <name type="scientific">Roseitalea porphyridii</name>
    <dbReference type="NCBI Taxonomy" id="1852022"/>
    <lineage>
        <taxon>Bacteria</taxon>
        <taxon>Pseudomonadati</taxon>
        <taxon>Pseudomonadota</taxon>
        <taxon>Alphaproteobacteria</taxon>
        <taxon>Hyphomicrobiales</taxon>
        <taxon>Ahrensiaceae</taxon>
        <taxon>Roseitalea</taxon>
    </lineage>
</organism>
<keyword evidence="13" id="KW-1185">Reference proteome</keyword>
<dbReference type="InterPro" id="IPR007507">
    <property type="entry name" value="Glycos_transf_N"/>
</dbReference>
<dbReference type="GO" id="GO:0005886">
    <property type="term" value="C:plasma membrane"/>
    <property type="evidence" value="ECO:0007669"/>
    <property type="project" value="UniProtKB-SubCell"/>
</dbReference>
<feature type="site" description="Transition state stabilizer" evidence="9">
    <location>
        <position position="136"/>
    </location>
</feature>
<comment type="catalytic activity">
    <reaction evidence="7 10">
        <text>lipid IVA (E. coli) + CMP-3-deoxy-beta-D-manno-octulosonate = alpha-Kdo-(2-&gt;6)-lipid IVA (E. coli) + CMP + H(+)</text>
        <dbReference type="Rhea" id="RHEA:28066"/>
        <dbReference type="ChEBI" id="CHEBI:15378"/>
        <dbReference type="ChEBI" id="CHEBI:58603"/>
        <dbReference type="ChEBI" id="CHEBI:60364"/>
        <dbReference type="ChEBI" id="CHEBI:60377"/>
        <dbReference type="ChEBI" id="CHEBI:85987"/>
        <dbReference type="EC" id="2.4.99.12"/>
    </reaction>
</comment>
<dbReference type="InterPro" id="IPR039901">
    <property type="entry name" value="Kdotransferase"/>
</dbReference>
<evidence type="ECO:0000313" key="12">
    <source>
        <dbReference type="EMBL" id="QBK29495.1"/>
    </source>
</evidence>
<dbReference type="Gene3D" id="3.40.50.2000">
    <property type="entry name" value="Glycogen Phosphorylase B"/>
    <property type="match status" value="1"/>
</dbReference>
<keyword evidence="5 10" id="KW-0808">Transferase</keyword>
<sequence>MSERWARLALQTYRWAGMAAYPFMGIYVGMRATRGKEQHDRRGERYGKPSATRPLGPLVWVHAVSVGETGAVSGLIGRLRAHDIPVVLTTGTVTSAALARDRFGDDVLHQYVPLDLKPAVSRFLNYWQPDLAVFAESEIWPMTILELGARRIPQVLINGRMSDRSFKRWQNRLALAESLFENLSHVAAQTEKDGERFRALGARPVTVSGNLKADVPVPSVDPGTYAQMQARLDGRPVWLAVSTHEGEEMVAARVHKMLKKRWPGLLTVIVPRHPTRAEELAAAMGGMGLSVARRTVDKMPAAASDIFLGDTIGEMGLYLRMGKIAFVGRSLTAEGGQNPLEPAMLGCAVLTGPNLANFEEIYGRFCEARAARVVDDEMMLAKAVNFLLGNAALCDAMAEAGRGVIADMSGALDRTWQTLSPYVQPLVVKARLAPGEAALDGGDDAARASQGGLIGW</sequence>
<feature type="active site" description="Proton acceptor" evidence="8">
    <location>
        <position position="68"/>
    </location>
</feature>
<dbReference type="Gene3D" id="3.40.50.11720">
    <property type="entry name" value="3-Deoxy-D-manno-octulosonic-acid transferase, N-terminal domain"/>
    <property type="match status" value="1"/>
</dbReference>
<dbReference type="NCBIfam" id="NF004387">
    <property type="entry name" value="PRK05749.1-3"/>
    <property type="match status" value="1"/>
</dbReference>
<dbReference type="Pfam" id="PF04413">
    <property type="entry name" value="Glycos_transf_N"/>
    <property type="match status" value="1"/>
</dbReference>
<dbReference type="Proteomes" id="UP000293719">
    <property type="component" value="Chromosome"/>
</dbReference>
<proteinExistence type="inferred from homology"/>
<evidence type="ECO:0000256" key="7">
    <source>
        <dbReference type="ARBA" id="ARBA00049183"/>
    </source>
</evidence>
<protein>
    <recommendedName>
        <fullName evidence="4 10">3-deoxy-D-manno-octulosonic acid transferase</fullName>
        <shortName evidence="10">Kdo transferase</shortName>
        <ecNumber evidence="3 10">2.4.99.12</ecNumber>
    </recommendedName>
    <alternativeName>
        <fullName evidence="6 10">Lipid IV(A) 3-deoxy-D-manno-octulosonic acid transferase</fullName>
    </alternativeName>
</protein>
<dbReference type="FunFam" id="3.40.50.11720:FF:000001">
    <property type="entry name" value="3-deoxy-D-manno-octulosonic acid transferase"/>
    <property type="match status" value="1"/>
</dbReference>
<dbReference type="UniPathway" id="UPA00958"/>
<dbReference type="OrthoDB" id="9789797at2"/>
<comment type="function">
    <text evidence="1 10">Involved in lipopolysaccharide (LPS) biosynthesis. Catalyzes the transfer of 3-deoxy-D-manno-octulosonate (Kdo) residue(s) from CMP-Kdo to lipid IV(A), the tetraacyldisaccharide-1,4'-bisphosphate precursor of lipid A.</text>
</comment>
<dbReference type="GO" id="GO:0009245">
    <property type="term" value="P:lipid A biosynthetic process"/>
    <property type="evidence" value="ECO:0007669"/>
    <property type="project" value="TreeGrafter"/>
</dbReference>
<dbReference type="KEGG" id="rpod:E0E05_02105"/>
<evidence type="ECO:0000256" key="6">
    <source>
        <dbReference type="ARBA" id="ARBA00031445"/>
    </source>
</evidence>